<accession>A0A0D6P265</accession>
<proteinExistence type="predicted"/>
<evidence type="ECO:0000313" key="2">
    <source>
        <dbReference type="Proteomes" id="UP000032680"/>
    </source>
</evidence>
<sequence length="274" mass="29727">MEVLYSILREAGVEGEERERLANLLGPPSLAKDQTDAGEDNALVDCLALGHEMGLFREESGRVALARVDGPSSFLELAGRQMVDQIISSVPTEGWVAGAIAWMLRQDPRSPLPWTGSGTATRLQSQLGSPPPFGMTNDSRVQQAVYWARALGFVTRWNIVKAEVVVPDPTEAVSQRLDHVLLRGQQITMPAFLAALGRTCPVLDGGSVHREVATRAGDTANPSKVSASLSLALLRLKQRGELQFQYFDDAEVVEAEGLFGDGRVTHVSRRQVNA</sequence>
<protein>
    <submittedName>
        <fullName evidence="1">Uncharacterized protein</fullName>
    </submittedName>
</protein>
<gene>
    <name evidence="1" type="ORF">Asru_0009_43</name>
</gene>
<comment type="caution">
    <text evidence="1">The sequence shown here is derived from an EMBL/GenBank/DDBJ whole genome shotgun (WGS) entry which is preliminary data.</text>
</comment>
<organism evidence="1 2">
    <name type="scientific">Acidisphaera rubrifaciens HS-AP3</name>
    <dbReference type="NCBI Taxonomy" id="1231350"/>
    <lineage>
        <taxon>Bacteria</taxon>
        <taxon>Pseudomonadati</taxon>
        <taxon>Pseudomonadota</taxon>
        <taxon>Alphaproteobacteria</taxon>
        <taxon>Acetobacterales</taxon>
        <taxon>Acetobacteraceae</taxon>
        <taxon>Acidisphaera</taxon>
    </lineage>
</organism>
<name>A0A0D6P265_9PROT</name>
<dbReference type="InterPro" id="IPR049812">
    <property type="entry name" value="DpdG-like"/>
</dbReference>
<reference evidence="1 2" key="1">
    <citation type="submission" date="2012-11" db="EMBL/GenBank/DDBJ databases">
        <title>Whole genome sequence of Acidisphaera rubrifaciens HS-AP3.</title>
        <authorList>
            <person name="Azuma Y."/>
            <person name="Higashiura N."/>
            <person name="Hirakawa H."/>
            <person name="Matsushita K."/>
        </authorList>
    </citation>
    <scope>NUCLEOTIDE SEQUENCE [LARGE SCALE GENOMIC DNA]</scope>
    <source>
        <strain evidence="1 2">HS-AP3</strain>
    </source>
</reference>
<keyword evidence="2" id="KW-1185">Reference proteome</keyword>
<dbReference type="Proteomes" id="UP000032680">
    <property type="component" value="Unassembled WGS sequence"/>
</dbReference>
<evidence type="ECO:0000313" key="1">
    <source>
        <dbReference type="EMBL" id="GAN75850.1"/>
    </source>
</evidence>
<dbReference type="NCBIfam" id="NF041064">
    <property type="entry name" value="DpdG"/>
    <property type="match status" value="1"/>
</dbReference>
<dbReference type="EMBL" id="BANB01000009">
    <property type="protein sequence ID" value="GAN75850.1"/>
    <property type="molecule type" value="Genomic_DNA"/>
</dbReference>
<dbReference type="AlphaFoldDB" id="A0A0D6P265"/>